<keyword evidence="4" id="KW-0119">Carbohydrate metabolism</keyword>
<comment type="similarity">
    <text evidence="1 7">Belongs to the glycosyl hydrolase 43 family.</text>
</comment>
<keyword evidence="3 7" id="KW-0378">Hydrolase</keyword>
<dbReference type="GO" id="GO:0045493">
    <property type="term" value="P:xylan catabolic process"/>
    <property type="evidence" value="ECO:0007669"/>
    <property type="project" value="UniProtKB-KW"/>
</dbReference>
<dbReference type="OrthoDB" id="9763933at2"/>
<dbReference type="RefSeq" id="WP_095511087.1">
    <property type="nucleotide sequence ID" value="NZ_MQWD01000001.1"/>
</dbReference>
<name>A0A271J241_9BACT</name>
<proteinExistence type="inferred from homology"/>
<dbReference type="SUPFAM" id="SSF75005">
    <property type="entry name" value="Arabinanase/levansucrase/invertase"/>
    <property type="match status" value="1"/>
</dbReference>
<evidence type="ECO:0000256" key="1">
    <source>
        <dbReference type="ARBA" id="ARBA00009865"/>
    </source>
</evidence>
<evidence type="ECO:0000256" key="4">
    <source>
        <dbReference type="ARBA" id="ARBA00023277"/>
    </source>
</evidence>
<keyword evidence="2" id="KW-0624">Polysaccharide degradation</keyword>
<protein>
    <submittedName>
        <fullName evidence="8">Alpha-N-arabinofuranosidase</fullName>
    </submittedName>
</protein>
<dbReference type="Gene3D" id="2.115.10.20">
    <property type="entry name" value="Glycosyl hydrolase domain, family 43"/>
    <property type="match status" value="1"/>
</dbReference>
<dbReference type="Proteomes" id="UP000216339">
    <property type="component" value="Unassembled WGS sequence"/>
</dbReference>
<reference evidence="8 9" key="1">
    <citation type="submission" date="2016-11" db="EMBL/GenBank/DDBJ databases">
        <title>Study of marine rhodopsin-containing bacteria.</title>
        <authorList>
            <person name="Yoshizawa S."/>
            <person name="Kumagai Y."/>
            <person name="Kogure K."/>
        </authorList>
    </citation>
    <scope>NUCLEOTIDE SEQUENCE [LARGE SCALE GENOMIC DNA]</scope>
    <source>
        <strain evidence="8 9">SAORIC-28</strain>
    </source>
</reference>
<dbReference type="GO" id="GO:0004553">
    <property type="term" value="F:hydrolase activity, hydrolyzing O-glycosyl compounds"/>
    <property type="evidence" value="ECO:0007669"/>
    <property type="project" value="InterPro"/>
</dbReference>
<dbReference type="PANTHER" id="PTHR43772">
    <property type="entry name" value="ENDO-1,4-BETA-XYLANASE"/>
    <property type="match status" value="1"/>
</dbReference>
<feature type="site" description="Important for catalytic activity, responsible for pKa modulation of the active site Glu and correct orientation of both the proton donor and substrate" evidence="6">
    <location>
        <position position="135"/>
    </location>
</feature>
<accession>A0A271J241</accession>
<dbReference type="InterPro" id="IPR006710">
    <property type="entry name" value="Glyco_hydro_43"/>
</dbReference>
<dbReference type="InterPro" id="IPR023296">
    <property type="entry name" value="Glyco_hydro_beta-prop_sf"/>
</dbReference>
<keyword evidence="9" id="KW-1185">Reference proteome</keyword>
<dbReference type="AlphaFoldDB" id="A0A271J241"/>
<evidence type="ECO:0000256" key="7">
    <source>
        <dbReference type="RuleBase" id="RU361187"/>
    </source>
</evidence>
<dbReference type="InterPro" id="IPR052176">
    <property type="entry name" value="Glycosyl_Hydrlase_43_Enz"/>
</dbReference>
<evidence type="ECO:0000313" key="9">
    <source>
        <dbReference type="Proteomes" id="UP000216339"/>
    </source>
</evidence>
<evidence type="ECO:0000256" key="3">
    <source>
        <dbReference type="ARBA" id="ARBA00022801"/>
    </source>
</evidence>
<comment type="caution">
    <text evidence="8">The sequence shown here is derived from an EMBL/GenBank/DDBJ whole genome shotgun (WGS) entry which is preliminary data.</text>
</comment>
<dbReference type="EMBL" id="MQWD01000001">
    <property type="protein sequence ID" value="PAP77420.1"/>
    <property type="molecule type" value="Genomic_DNA"/>
</dbReference>
<evidence type="ECO:0000256" key="5">
    <source>
        <dbReference type="ARBA" id="ARBA00023295"/>
    </source>
</evidence>
<keyword evidence="2" id="KW-0858">Xylan degradation</keyword>
<keyword evidence="5 7" id="KW-0326">Glycosidase</keyword>
<dbReference type="CDD" id="cd18619">
    <property type="entry name" value="GH43_CoXyl43_like"/>
    <property type="match status" value="1"/>
</dbReference>
<evidence type="ECO:0000313" key="8">
    <source>
        <dbReference type="EMBL" id="PAP77420.1"/>
    </source>
</evidence>
<dbReference type="PANTHER" id="PTHR43772:SF2">
    <property type="entry name" value="PUTATIVE (AFU_ORTHOLOGUE AFUA_2G04480)-RELATED"/>
    <property type="match status" value="1"/>
</dbReference>
<evidence type="ECO:0000256" key="6">
    <source>
        <dbReference type="PIRSR" id="PIRSR606710-2"/>
    </source>
</evidence>
<gene>
    <name evidence="8" type="ORF">BSZ37_13725</name>
</gene>
<dbReference type="Pfam" id="PF04616">
    <property type="entry name" value="Glyco_hydro_43"/>
    <property type="match status" value="1"/>
</dbReference>
<organism evidence="8 9">
    <name type="scientific">Rubrivirga marina</name>
    <dbReference type="NCBI Taxonomy" id="1196024"/>
    <lineage>
        <taxon>Bacteria</taxon>
        <taxon>Pseudomonadati</taxon>
        <taxon>Rhodothermota</taxon>
        <taxon>Rhodothermia</taxon>
        <taxon>Rhodothermales</taxon>
        <taxon>Rubricoccaceae</taxon>
        <taxon>Rubrivirga</taxon>
    </lineage>
</organism>
<sequence>MAPTEPLVTDLYTADPRAHVFDGRIYVYPSHDIDAGIPENDFGDHFAMEDYHVFSMDRVGGEVVDHGVALHLKDVPWAERQLWSGDAAEKDGRYYLYFPAKDKDGVFRIGVAVSDDPGGPFTPQPEPMEGSFSIDQSTFRDDDGTHYLYWGGIWGGQLQRWTTGSYDPDAPEERDEDVPAIGPRVARLSDDMLQFGEAPREIQILDENGDPILQTDHERRFFEACWMHKHEGTYYLSYSTGDTHLIVYATGDNPYGPFTYQGVVLTPVLGWTTHHSIVEHEGQWYLFYHDSSLSGGRTHLRSMKVAELTHRPDGSIETIPGDR</sequence>
<evidence type="ECO:0000256" key="2">
    <source>
        <dbReference type="ARBA" id="ARBA00022651"/>
    </source>
</evidence>